<evidence type="ECO:0000256" key="1">
    <source>
        <dbReference type="ARBA" id="ARBA00022679"/>
    </source>
</evidence>
<dbReference type="EMBL" id="MFQR01000055">
    <property type="protein sequence ID" value="OGH83937.1"/>
    <property type="molecule type" value="Genomic_DNA"/>
</dbReference>
<reference evidence="4 5" key="1">
    <citation type="journal article" date="2016" name="Nat. Commun.">
        <title>Thousands of microbial genomes shed light on interconnected biogeochemical processes in an aquifer system.</title>
        <authorList>
            <person name="Anantharaman K."/>
            <person name="Brown C.T."/>
            <person name="Hug L.A."/>
            <person name="Sharon I."/>
            <person name="Castelle C.J."/>
            <person name="Probst A.J."/>
            <person name="Thomas B.C."/>
            <person name="Singh A."/>
            <person name="Wilkins M.J."/>
            <person name="Karaoz U."/>
            <person name="Brodie E.L."/>
            <person name="Williams K.H."/>
            <person name="Hubbard S.S."/>
            <person name="Banfield J.F."/>
        </authorList>
    </citation>
    <scope>NUCLEOTIDE SEQUENCE [LARGE SCALE GENOMIC DNA]</scope>
</reference>
<evidence type="ECO:0000313" key="4">
    <source>
        <dbReference type="EMBL" id="OGH83937.1"/>
    </source>
</evidence>
<sequence>MQLLKVDELITKSGEHRVILIGLADSENEWLEAKQLDDLAFQQHHGISMEELTSIVKSGGAIILIREKETRQLIAEAQILFRQIDQLSYILPEREAFNYGVAVNPDFQGCGLGKKLIQYVDLLATEGHSETLSLTVRSENYTSIKLHTDLGFRIVGYLPNFYGNNPSNARLLMKKPAGRSYEDGLMNTIDVERVPVHYGDTHDPYAHGVIWSLIAHGYQGVSADRHGLTFKKLP</sequence>
<dbReference type="InterPro" id="IPR000182">
    <property type="entry name" value="GNAT_dom"/>
</dbReference>
<comment type="caution">
    <text evidence="4">The sequence shown here is derived from an EMBL/GenBank/DDBJ whole genome shotgun (WGS) entry which is preliminary data.</text>
</comment>
<dbReference type="InterPro" id="IPR050680">
    <property type="entry name" value="YpeA/RimI_acetyltransf"/>
</dbReference>
<dbReference type="GO" id="GO:0016747">
    <property type="term" value="F:acyltransferase activity, transferring groups other than amino-acyl groups"/>
    <property type="evidence" value="ECO:0007669"/>
    <property type="project" value="InterPro"/>
</dbReference>
<evidence type="ECO:0000256" key="2">
    <source>
        <dbReference type="ARBA" id="ARBA00023315"/>
    </source>
</evidence>
<dbReference type="Gene3D" id="3.40.630.30">
    <property type="match status" value="1"/>
</dbReference>
<dbReference type="PANTHER" id="PTHR43420">
    <property type="entry name" value="ACETYLTRANSFERASE"/>
    <property type="match status" value="1"/>
</dbReference>
<protein>
    <recommendedName>
        <fullName evidence="3">N-acetyltransferase domain-containing protein</fullName>
    </recommendedName>
</protein>
<dbReference type="Proteomes" id="UP000177803">
    <property type="component" value="Unassembled WGS sequence"/>
</dbReference>
<keyword evidence="2" id="KW-0012">Acyltransferase</keyword>
<keyword evidence="1" id="KW-0808">Transferase</keyword>
<gene>
    <name evidence="4" type="ORF">A2261_00115</name>
</gene>
<dbReference type="InterPro" id="IPR016181">
    <property type="entry name" value="Acyl_CoA_acyltransferase"/>
</dbReference>
<dbReference type="SUPFAM" id="SSF55729">
    <property type="entry name" value="Acyl-CoA N-acyltransferases (Nat)"/>
    <property type="match status" value="1"/>
</dbReference>
<evidence type="ECO:0000259" key="3">
    <source>
        <dbReference type="PROSITE" id="PS51186"/>
    </source>
</evidence>
<dbReference type="PANTHER" id="PTHR43420:SF47">
    <property type="entry name" value="N-ACETYLTRANSFERASE DOMAIN-CONTAINING PROTEIN"/>
    <property type="match status" value="1"/>
</dbReference>
<dbReference type="AlphaFoldDB" id="A0A1F6NIZ7"/>
<dbReference type="Pfam" id="PF00583">
    <property type="entry name" value="Acetyltransf_1"/>
    <property type="match status" value="1"/>
</dbReference>
<feature type="domain" description="N-acetyltransferase" evidence="3">
    <location>
        <begin position="19"/>
        <end position="178"/>
    </location>
</feature>
<dbReference type="CDD" id="cd04301">
    <property type="entry name" value="NAT_SF"/>
    <property type="match status" value="1"/>
</dbReference>
<accession>A0A1F6NIZ7</accession>
<name>A0A1F6NIZ7_9BACT</name>
<evidence type="ECO:0000313" key="5">
    <source>
        <dbReference type="Proteomes" id="UP000177803"/>
    </source>
</evidence>
<organism evidence="4 5">
    <name type="scientific">Candidatus Magasanikbacteria bacterium RIFOXYA2_FULL_44_8</name>
    <dbReference type="NCBI Taxonomy" id="1798696"/>
    <lineage>
        <taxon>Bacteria</taxon>
        <taxon>Candidatus Magasanikiibacteriota</taxon>
    </lineage>
</organism>
<dbReference type="PROSITE" id="PS51186">
    <property type="entry name" value="GNAT"/>
    <property type="match status" value="1"/>
</dbReference>
<proteinExistence type="predicted"/>